<dbReference type="Proteomes" id="UP000655410">
    <property type="component" value="Unassembled WGS sequence"/>
</dbReference>
<organism evidence="3 4">
    <name type="scientific">Nocardioides phosphati</name>
    <dbReference type="NCBI Taxonomy" id="1867775"/>
    <lineage>
        <taxon>Bacteria</taxon>
        <taxon>Bacillati</taxon>
        <taxon>Actinomycetota</taxon>
        <taxon>Actinomycetes</taxon>
        <taxon>Propionibacteriales</taxon>
        <taxon>Nocardioidaceae</taxon>
        <taxon>Nocardioides</taxon>
    </lineage>
</organism>
<evidence type="ECO:0000313" key="4">
    <source>
        <dbReference type="Proteomes" id="UP000655410"/>
    </source>
</evidence>
<keyword evidence="1" id="KW-0378">Hydrolase</keyword>
<evidence type="ECO:0000313" key="3">
    <source>
        <dbReference type="EMBL" id="GGO83848.1"/>
    </source>
</evidence>
<dbReference type="PANTHER" id="PTHR42977">
    <property type="entry name" value="HYDROLASE-RELATED"/>
    <property type="match status" value="1"/>
</dbReference>
<dbReference type="InterPro" id="IPR029058">
    <property type="entry name" value="AB_hydrolase_fold"/>
</dbReference>
<keyword evidence="4" id="KW-1185">Reference proteome</keyword>
<dbReference type="InterPro" id="IPR051340">
    <property type="entry name" value="Haloalkane_dehalogenase"/>
</dbReference>
<name>A0ABQ2N5R3_9ACTN</name>
<evidence type="ECO:0000259" key="2">
    <source>
        <dbReference type="Pfam" id="PF00561"/>
    </source>
</evidence>
<comment type="caution">
    <text evidence="3">The sequence shown here is derived from an EMBL/GenBank/DDBJ whole genome shotgun (WGS) entry which is preliminary data.</text>
</comment>
<gene>
    <name evidence="3" type="ORF">GCM10011584_00010</name>
</gene>
<feature type="domain" description="AB hydrolase-1" evidence="2">
    <location>
        <begin position="54"/>
        <end position="154"/>
    </location>
</feature>
<dbReference type="RefSeq" id="WP_188781685.1">
    <property type="nucleotide sequence ID" value="NZ_BMNI01000001.1"/>
</dbReference>
<protein>
    <recommendedName>
        <fullName evidence="2">AB hydrolase-1 domain-containing protein</fullName>
    </recommendedName>
</protein>
<sequence>MTIDVESNSPLRRPPDDYAPAGSERWFTLTSGLDAGKKMFCFDTRVGTGPAEATVLFVHGNPECSYAYRHVRDALVDAGIPVRLVAADNIGFGLSDQATFEMVDMHHAANLAQLIEALDLRDVTLVIHDWGGPIGVGAFLDCLDRVTRLVVLNTTIFPIPRDGLTYENFPSRLAPWCRSPSYVPRAGWGGFAASVATAAPGTSLVKQTVDAFKDVARFLRHSIPPGTPSSGVQQSGVRRPE</sequence>
<dbReference type="PANTHER" id="PTHR42977:SF3">
    <property type="entry name" value="AB HYDROLASE-1 DOMAIN-CONTAINING PROTEIN"/>
    <property type="match status" value="1"/>
</dbReference>
<reference evidence="4" key="1">
    <citation type="journal article" date="2019" name="Int. J. Syst. Evol. Microbiol.">
        <title>The Global Catalogue of Microorganisms (GCM) 10K type strain sequencing project: providing services to taxonomists for standard genome sequencing and annotation.</title>
        <authorList>
            <consortium name="The Broad Institute Genomics Platform"/>
            <consortium name="The Broad Institute Genome Sequencing Center for Infectious Disease"/>
            <person name="Wu L."/>
            <person name="Ma J."/>
        </authorList>
    </citation>
    <scope>NUCLEOTIDE SEQUENCE [LARGE SCALE GENOMIC DNA]</scope>
    <source>
        <strain evidence="4">CGMCC 4.7371</strain>
    </source>
</reference>
<accession>A0ABQ2N5R3</accession>
<dbReference type="Pfam" id="PF00561">
    <property type="entry name" value="Abhydrolase_1"/>
    <property type="match status" value="1"/>
</dbReference>
<dbReference type="EMBL" id="BMNI01000001">
    <property type="protein sequence ID" value="GGO83848.1"/>
    <property type="molecule type" value="Genomic_DNA"/>
</dbReference>
<evidence type="ECO:0000256" key="1">
    <source>
        <dbReference type="ARBA" id="ARBA00022801"/>
    </source>
</evidence>
<dbReference type="SUPFAM" id="SSF53474">
    <property type="entry name" value="alpha/beta-Hydrolases"/>
    <property type="match status" value="1"/>
</dbReference>
<proteinExistence type="predicted"/>
<dbReference type="Gene3D" id="3.40.50.1820">
    <property type="entry name" value="alpha/beta hydrolase"/>
    <property type="match status" value="1"/>
</dbReference>
<dbReference type="InterPro" id="IPR000073">
    <property type="entry name" value="AB_hydrolase_1"/>
</dbReference>